<keyword evidence="1" id="KW-0812">Transmembrane</keyword>
<evidence type="ECO:0000256" key="1">
    <source>
        <dbReference type="SAM" id="Phobius"/>
    </source>
</evidence>
<feature type="transmembrane region" description="Helical" evidence="1">
    <location>
        <begin position="17"/>
        <end position="34"/>
    </location>
</feature>
<dbReference type="EMBL" id="CVRI01000001">
    <property type="protein sequence ID" value="CRK86520.1"/>
    <property type="molecule type" value="Genomic_DNA"/>
</dbReference>
<dbReference type="AlphaFoldDB" id="A0A1J1HEW4"/>
<evidence type="ECO:0000313" key="3">
    <source>
        <dbReference type="Proteomes" id="UP000183832"/>
    </source>
</evidence>
<keyword evidence="1" id="KW-1133">Transmembrane helix</keyword>
<gene>
    <name evidence="2" type="ORF">CLUMA_CG000435</name>
</gene>
<name>A0A1J1HEW4_9DIPT</name>
<organism evidence="2 3">
    <name type="scientific">Clunio marinus</name>
    <dbReference type="NCBI Taxonomy" id="568069"/>
    <lineage>
        <taxon>Eukaryota</taxon>
        <taxon>Metazoa</taxon>
        <taxon>Ecdysozoa</taxon>
        <taxon>Arthropoda</taxon>
        <taxon>Hexapoda</taxon>
        <taxon>Insecta</taxon>
        <taxon>Pterygota</taxon>
        <taxon>Neoptera</taxon>
        <taxon>Endopterygota</taxon>
        <taxon>Diptera</taxon>
        <taxon>Nematocera</taxon>
        <taxon>Chironomoidea</taxon>
        <taxon>Chironomidae</taxon>
        <taxon>Clunio</taxon>
    </lineage>
</organism>
<sequence length="108" mass="12743">MSVLCYFKTQSSASLNMLHLMFKLLAFACHLMGIDDTCRKEKKPKFSDFIINHQMLHIPETHFSYKERDDLTCKRGRLSHSRILWVSYLTNMRAKYANDMIEVLIPID</sequence>
<keyword evidence="1" id="KW-0472">Membrane</keyword>
<dbReference type="Proteomes" id="UP000183832">
    <property type="component" value="Unassembled WGS sequence"/>
</dbReference>
<keyword evidence="3" id="KW-1185">Reference proteome</keyword>
<proteinExistence type="predicted"/>
<protein>
    <submittedName>
        <fullName evidence="2">CLUMA_CG000435, isoform A</fullName>
    </submittedName>
</protein>
<reference evidence="2 3" key="1">
    <citation type="submission" date="2015-04" db="EMBL/GenBank/DDBJ databases">
        <authorList>
            <person name="Syromyatnikov M.Y."/>
            <person name="Popov V.N."/>
        </authorList>
    </citation>
    <scope>NUCLEOTIDE SEQUENCE [LARGE SCALE GENOMIC DNA]</scope>
</reference>
<accession>A0A1J1HEW4</accession>
<evidence type="ECO:0000313" key="2">
    <source>
        <dbReference type="EMBL" id="CRK86520.1"/>
    </source>
</evidence>